<evidence type="ECO:0000313" key="1">
    <source>
        <dbReference type="EMBL" id="ETW94826.1"/>
    </source>
</evidence>
<reference evidence="1 2" key="1">
    <citation type="journal article" date="2014" name="Nature">
        <title>An environmental bacterial taxon with a large and distinct metabolic repertoire.</title>
        <authorList>
            <person name="Wilson M.C."/>
            <person name="Mori T."/>
            <person name="Ruckert C."/>
            <person name="Uria A.R."/>
            <person name="Helf M.J."/>
            <person name="Takada K."/>
            <person name="Gernert C."/>
            <person name="Steffens U.A."/>
            <person name="Heycke N."/>
            <person name="Schmitt S."/>
            <person name="Rinke C."/>
            <person name="Helfrich E.J."/>
            <person name="Brachmann A.O."/>
            <person name="Gurgui C."/>
            <person name="Wakimoto T."/>
            <person name="Kracht M."/>
            <person name="Crusemann M."/>
            <person name="Hentschel U."/>
            <person name="Abe I."/>
            <person name="Matsunaga S."/>
            <person name="Kalinowski J."/>
            <person name="Takeyama H."/>
            <person name="Piel J."/>
        </authorList>
    </citation>
    <scope>NUCLEOTIDE SEQUENCE [LARGE SCALE GENOMIC DNA]</scope>
    <source>
        <strain evidence="2">TSY2</strain>
    </source>
</reference>
<gene>
    <name evidence="1" type="ORF">ETSY2_49095</name>
</gene>
<sequence length="145" mass="15942">MMIGHLQQTAEQGDAFTREMVVPLVQGIVDFAQGEYAKSAQLLEPVCPQLVRIGGSHAQREVFEDTLLEAYLRAEQFDKAEAMLAERLARRPTPRDTFWLGRVQVGRGARAQAQASFDTAAQGWHLGDTASPEMTALNHLAAAVH</sequence>
<organism evidence="1 2">
    <name type="scientific">Candidatus Entotheonella gemina</name>
    <dbReference type="NCBI Taxonomy" id="1429439"/>
    <lineage>
        <taxon>Bacteria</taxon>
        <taxon>Pseudomonadati</taxon>
        <taxon>Nitrospinota/Tectimicrobiota group</taxon>
        <taxon>Candidatus Tectimicrobiota</taxon>
        <taxon>Candidatus Entotheonellia</taxon>
        <taxon>Candidatus Entotheonellales</taxon>
        <taxon>Candidatus Entotheonellaceae</taxon>
        <taxon>Candidatus Entotheonella</taxon>
    </lineage>
</organism>
<proteinExistence type="predicted"/>
<protein>
    <recommendedName>
        <fullName evidence="3">MalT-like TPR region domain-containing protein</fullName>
    </recommendedName>
</protein>
<accession>W4LC01</accession>
<dbReference type="AlphaFoldDB" id="W4LC01"/>
<keyword evidence="2" id="KW-1185">Reference proteome</keyword>
<dbReference type="EMBL" id="AZHX01002400">
    <property type="protein sequence ID" value="ETW94826.1"/>
    <property type="molecule type" value="Genomic_DNA"/>
</dbReference>
<evidence type="ECO:0008006" key="3">
    <source>
        <dbReference type="Google" id="ProtNLM"/>
    </source>
</evidence>
<dbReference type="Proteomes" id="UP000019140">
    <property type="component" value="Unassembled WGS sequence"/>
</dbReference>
<evidence type="ECO:0000313" key="2">
    <source>
        <dbReference type="Proteomes" id="UP000019140"/>
    </source>
</evidence>
<name>W4LC01_9BACT</name>
<comment type="caution">
    <text evidence="1">The sequence shown here is derived from an EMBL/GenBank/DDBJ whole genome shotgun (WGS) entry which is preliminary data.</text>
</comment>
<dbReference type="HOGENOM" id="CLU_1783332_0_0_7"/>